<dbReference type="PANTHER" id="PTHR10584:SF166">
    <property type="entry name" value="RIBOKINASE"/>
    <property type="match status" value="1"/>
</dbReference>
<evidence type="ECO:0000256" key="2">
    <source>
        <dbReference type="ARBA" id="ARBA00022777"/>
    </source>
</evidence>
<reference evidence="4 5" key="1">
    <citation type="submission" date="2016-10" db="EMBL/GenBank/DDBJ databases">
        <authorList>
            <person name="Varghese N."/>
            <person name="Submissions S."/>
        </authorList>
    </citation>
    <scope>NUCLEOTIDE SEQUENCE [LARGE SCALE GENOMIC DNA]</scope>
    <source>
        <strain evidence="4 5">DSM 20586</strain>
    </source>
</reference>
<dbReference type="PROSITE" id="PS00584">
    <property type="entry name" value="PFKB_KINASES_2"/>
    <property type="match status" value="1"/>
</dbReference>
<feature type="domain" description="Carbohydrate kinase PfkB" evidence="3">
    <location>
        <begin position="62"/>
        <end position="348"/>
    </location>
</feature>
<dbReference type="PANTHER" id="PTHR10584">
    <property type="entry name" value="SUGAR KINASE"/>
    <property type="match status" value="1"/>
</dbReference>
<dbReference type="Proteomes" id="UP000183687">
    <property type="component" value="Unassembled WGS sequence"/>
</dbReference>
<sequence>MEPLTEREQQILGWIEENPYISQLELAQKAGISRSSVAVHISNLTTKGAILGRSYIVRKDPYVTVVGGANLDIAGRPCAPLRAQDSNPGIVTTSPGGAGRNIAHNLALLGAQVKLLTAFGDDDNAIFLQERCRTAGIDITDALIVSGGSTSTYLFIANEAGDMELAISDMYIYEKLTPDYLAGKIDLINHGAACVIDTNLPTESIKFLAEHVKVPLLCDPVSTTKAEKLVGVLNHIHTLKPNRLEAELLSGVPITDKKSLNAAIDVLLDLGIERLFVSLGSDGLLVADKNERFKLAPLKAKVVNTTGAGDSMMAAITWGWLKGFSLKKCAQAGLATAALCIESSQTISKAVSESAVLEHMAQAAERTA</sequence>
<dbReference type="Gene3D" id="1.10.10.10">
    <property type="entry name" value="Winged helix-like DNA-binding domain superfamily/Winged helix DNA-binding domain"/>
    <property type="match status" value="1"/>
</dbReference>
<gene>
    <name evidence="4" type="ORF">SAMN04489746_1007</name>
</gene>
<dbReference type="InterPro" id="IPR029056">
    <property type="entry name" value="Ribokinase-like"/>
</dbReference>
<evidence type="ECO:0000256" key="1">
    <source>
        <dbReference type="ARBA" id="ARBA00022679"/>
    </source>
</evidence>
<comment type="caution">
    <text evidence="4">The sequence shown here is derived from an EMBL/GenBank/DDBJ whole genome shotgun (WGS) entry which is preliminary data.</text>
</comment>
<dbReference type="Gene3D" id="3.40.1190.20">
    <property type="match status" value="1"/>
</dbReference>
<proteinExistence type="predicted"/>
<dbReference type="AlphaFoldDB" id="A0AB38A6W3"/>
<dbReference type="RefSeq" id="WP_057002129.1">
    <property type="nucleotide sequence ID" value="NZ_FNSH01000001.1"/>
</dbReference>
<evidence type="ECO:0000259" key="3">
    <source>
        <dbReference type="Pfam" id="PF00294"/>
    </source>
</evidence>
<dbReference type="EMBL" id="FNSH01000001">
    <property type="protein sequence ID" value="SEB75498.1"/>
    <property type="molecule type" value="Genomic_DNA"/>
</dbReference>
<name>A0AB38A6W3_9ACTN</name>
<keyword evidence="1" id="KW-0808">Transferase</keyword>
<accession>A0AB38A6W3</accession>
<dbReference type="PROSITE" id="PS00583">
    <property type="entry name" value="PFKB_KINASES_1"/>
    <property type="match status" value="1"/>
</dbReference>
<dbReference type="InterPro" id="IPR036390">
    <property type="entry name" value="WH_DNA-bd_sf"/>
</dbReference>
<protein>
    <submittedName>
        <fullName evidence="4">Pseudouridine kinase</fullName>
    </submittedName>
</protein>
<dbReference type="CDD" id="cd01941">
    <property type="entry name" value="YeiC_kinase_like"/>
    <property type="match status" value="1"/>
</dbReference>
<dbReference type="Pfam" id="PF00294">
    <property type="entry name" value="PfkB"/>
    <property type="match status" value="1"/>
</dbReference>
<organism evidence="4 5">
    <name type="scientific">Atopobium minutum</name>
    <dbReference type="NCBI Taxonomy" id="1381"/>
    <lineage>
        <taxon>Bacteria</taxon>
        <taxon>Bacillati</taxon>
        <taxon>Actinomycetota</taxon>
        <taxon>Coriobacteriia</taxon>
        <taxon>Coriobacteriales</taxon>
        <taxon>Atopobiaceae</taxon>
        <taxon>Atopobium</taxon>
    </lineage>
</organism>
<keyword evidence="2 4" id="KW-0418">Kinase</keyword>
<dbReference type="InterPro" id="IPR036388">
    <property type="entry name" value="WH-like_DNA-bd_sf"/>
</dbReference>
<evidence type="ECO:0000313" key="4">
    <source>
        <dbReference type="EMBL" id="SEB75498.1"/>
    </source>
</evidence>
<evidence type="ECO:0000313" key="5">
    <source>
        <dbReference type="Proteomes" id="UP000183687"/>
    </source>
</evidence>
<dbReference type="GO" id="GO:0016301">
    <property type="term" value="F:kinase activity"/>
    <property type="evidence" value="ECO:0007669"/>
    <property type="project" value="UniProtKB-KW"/>
</dbReference>
<dbReference type="InterPro" id="IPR011611">
    <property type="entry name" value="PfkB_dom"/>
</dbReference>
<dbReference type="SUPFAM" id="SSF53613">
    <property type="entry name" value="Ribokinase-like"/>
    <property type="match status" value="1"/>
</dbReference>
<dbReference type="SUPFAM" id="SSF46785">
    <property type="entry name" value="Winged helix' DNA-binding domain"/>
    <property type="match status" value="1"/>
</dbReference>
<dbReference type="Pfam" id="PF13412">
    <property type="entry name" value="HTH_24"/>
    <property type="match status" value="1"/>
</dbReference>
<dbReference type="InterPro" id="IPR002173">
    <property type="entry name" value="Carboh/pur_kinase_PfkB_CS"/>
</dbReference>